<dbReference type="PANTHER" id="PTHR10270:SF320">
    <property type="entry name" value="BOX TRANSCRIPTIONAL REGULATOR, PUTATIVE (AFU_ORTHOLOGUE AFUA_4G10820)-RELATED"/>
    <property type="match status" value="1"/>
</dbReference>
<feature type="region of interest" description="Disordered" evidence="5">
    <location>
        <begin position="526"/>
        <end position="555"/>
    </location>
</feature>
<feature type="region of interest" description="Disordered" evidence="5">
    <location>
        <begin position="150"/>
        <end position="192"/>
    </location>
</feature>
<dbReference type="EMBL" id="LKCW01000317">
    <property type="protein sequence ID" value="KPM34625.1"/>
    <property type="molecule type" value="Genomic_DNA"/>
</dbReference>
<feature type="region of interest" description="Disordered" evidence="5">
    <location>
        <begin position="1"/>
        <end position="46"/>
    </location>
</feature>
<evidence type="ECO:0000259" key="6">
    <source>
        <dbReference type="PROSITE" id="PS50118"/>
    </source>
</evidence>
<proteinExistence type="predicted"/>
<feature type="region of interest" description="Disordered" evidence="5">
    <location>
        <begin position="239"/>
        <end position="269"/>
    </location>
</feature>
<reference evidence="7 8" key="1">
    <citation type="submission" date="2015-09" db="EMBL/GenBank/DDBJ databases">
        <title>Draft genome of a European isolate of the apple canker pathogen Neonectria ditissima.</title>
        <authorList>
            <person name="Gomez-Cortecero A."/>
            <person name="Harrison R.J."/>
            <person name="Armitage A.D."/>
        </authorList>
    </citation>
    <scope>NUCLEOTIDE SEQUENCE [LARGE SCALE GENOMIC DNA]</scope>
    <source>
        <strain evidence="7 8">R09/05</strain>
    </source>
</reference>
<feature type="region of interest" description="Disordered" evidence="5">
    <location>
        <begin position="365"/>
        <end position="384"/>
    </location>
</feature>
<dbReference type="OrthoDB" id="6247875at2759"/>
<gene>
    <name evidence="7" type="ORF">AK830_g11948</name>
</gene>
<evidence type="ECO:0000256" key="1">
    <source>
        <dbReference type="ARBA" id="ARBA00023015"/>
    </source>
</evidence>
<dbReference type="Proteomes" id="UP000050424">
    <property type="component" value="Unassembled WGS sequence"/>
</dbReference>
<accession>A0A0P7B1E8</accession>
<feature type="compositionally biased region" description="Polar residues" evidence="5">
    <location>
        <begin position="536"/>
        <end position="550"/>
    </location>
</feature>
<keyword evidence="4" id="KW-0539">Nucleus</keyword>
<feature type="DNA-binding region" description="HMG box" evidence="4">
    <location>
        <begin position="98"/>
        <end position="166"/>
    </location>
</feature>
<keyword evidence="3" id="KW-0804">Transcription</keyword>
<evidence type="ECO:0000256" key="3">
    <source>
        <dbReference type="ARBA" id="ARBA00023163"/>
    </source>
</evidence>
<dbReference type="AlphaFoldDB" id="A0A0P7B1E8"/>
<evidence type="ECO:0000313" key="8">
    <source>
        <dbReference type="Proteomes" id="UP000050424"/>
    </source>
</evidence>
<name>A0A0P7B1E8_9HYPO</name>
<evidence type="ECO:0000256" key="5">
    <source>
        <dbReference type="SAM" id="MobiDB-lite"/>
    </source>
</evidence>
<feature type="compositionally biased region" description="Polar residues" evidence="5">
    <location>
        <begin position="37"/>
        <end position="46"/>
    </location>
</feature>
<dbReference type="InterPro" id="IPR050140">
    <property type="entry name" value="SRY-related_HMG-box_TF-like"/>
</dbReference>
<sequence length="672" mass="74000">MTQVISLVAPPKTMTPAHSSPMELDEDHDGPRAFQATADTPDSPSPRTIDIARKRAVSINTVDASYARFEHLKLDTPTNMNIDSPRDHICLCTPAPKIPRPRNAFILYRQHHQAQVVAQNPNLSNPEISKIIGEQWKEETEDIKANWKGLADEEKQRHQRQYPDYRYQPRRGSRAQATRPGASPADDGARCPKCNGRSIANPRTPSLPLSMPTTVHPGMNPYTLTERGDEADMALRRSYGSLPPTRSRYLSHQPDQHEAEEYGPDSPEMKRRRFTASGAYHAVSSPHLIQGQSSRAISAGAPPSSMRNYATPGLPEPGSLPRSQSGPMAPPPRPPMSGLWGEHSPRPGRHHGFDESLRLPPLQTSVSMSPTALGEGDGRQTGTAVTGLGISTARDPQPRSVEETIMAVSFVRKIAVLGRICQPQAKSSLGGSEAETRGPIIAVEGPKHTMIQQVGQAVEKALMESNQFNLKTWVNHSIQELQGTDVLDPKREEEALQPHGRFMSHLRTMMRWHEKSQEIEQHIAHGDGSKLGDANEVTSQGSAEPSSSLDPQAKSASKVPVALLKDGYSLTVSDMLACHVPITDAYSAIDHWQWLATLWRGVVGSDLVVYVKPSMDEEIAKHGTVHVQKRPALILVRIPFGGELDEATERRVGFEVVEWVRAEPYREGFGKT</sequence>
<comment type="caution">
    <text evidence="7">The sequence shown here is derived from an EMBL/GenBank/DDBJ whole genome shotgun (WGS) entry which is preliminary data.</text>
</comment>
<dbReference type="Pfam" id="PF00505">
    <property type="entry name" value="HMG_box"/>
    <property type="match status" value="1"/>
</dbReference>
<dbReference type="GO" id="GO:0000978">
    <property type="term" value="F:RNA polymerase II cis-regulatory region sequence-specific DNA binding"/>
    <property type="evidence" value="ECO:0007669"/>
    <property type="project" value="TreeGrafter"/>
</dbReference>
<dbReference type="SUPFAM" id="SSF47095">
    <property type="entry name" value="HMG-box"/>
    <property type="match status" value="1"/>
</dbReference>
<evidence type="ECO:0000256" key="2">
    <source>
        <dbReference type="ARBA" id="ARBA00023125"/>
    </source>
</evidence>
<dbReference type="PROSITE" id="PS50118">
    <property type="entry name" value="HMG_BOX_2"/>
    <property type="match status" value="1"/>
</dbReference>
<dbReference type="GO" id="GO:0000122">
    <property type="term" value="P:negative regulation of transcription by RNA polymerase II"/>
    <property type="evidence" value="ECO:0007669"/>
    <property type="project" value="TreeGrafter"/>
</dbReference>
<feature type="domain" description="HMG box" evidence="6">
    <location>
        <begin position="98"/>
        <end position="166"/>
    </location>
</feature>
<keyword evidence="2 4" id="KW-0238">DNA-binding</keyword>
<dbReference type="GO" id="GO:0001228">
    <property type="term" value="F:DNA-binding transcription activator activity, RNA polymerase II-specific"/>
    <property type="evidence" value="ECO:0007669"/>
    <property type="project" value="TreeGrafter"/>
</dbReference>
<keyword evidence="8" id="KW-1185">Reference proteome</keyword>
<dbReference type="FunFam" id="1.10.30.10:FF:000041">
    <property type="entry name" value="HMG box family protein"/>
    <property type="match status" value="1"/>
</dbReference>
<dbReference type="InterPro" id="IPR036910">
    <property type="entry name" value="HMG_box_dom_sf"/>
</dbReference>
<organism evidence="7 8">
    <name type="scientific">Neonectria ditissima</name>
    <dbReference type="NCBI Taxonomy" id="78410"/>
    <lineage>
        <taxon>Eukaryota</taxon>
        <taxon>Fungi</taxon>
        <taxon>Dikarya</taxon>
        <taxon>Ascomycota</taxon>
        <taxon>Pezizomycotina</taxon>
        <taxon>Sordariomycetes</taxon>
        <taxon>Hypocreomycetidae</taxon>
        <taxon>Hypocreales</taxon>
        <taxon>Nectriaceae</taxon>
        <taxon>Neonectria</taxon>
    </lineage>
</organism>
<feature type="region of interest" description="Disordered" evidence="5">
    <location>
        <begin position="284"/>
        <end position="357"/>
    </location>
</feature>
<dbReference type="Gene3D" id="1.10.30.10">
    <property type="entry name" value="High mobility group box domain"/>
    <property type="match status" value="1"/>
</dbReference>
<dbReference type="GO" id="GO:0005634">
    <property type="term" value="C:nucleus"/>
    <property type="evidence" value="ECO:0007669"/>
    <property type="project" value="UniProtKB-UniRule"/>
</dbReference>
<dbReference type="InterPro" id="IPR009071">
    <property type="entry name" value="HMG_box_dom"/>
</dbReference>
<dbReference type="STRING" id="78410.A0A0P7B1E8"/>
<dbReference type="PANTHER" id="PTHR10270">
    <property type="entry name" value="SOX TRANSCRIPTION FACTOR"/>
    <property type="match status" value="1"/>
</dbReference>
<dbReference type="CDD" id="cd01389">
    <property type="entry name" value="HMG-box_ROX1-like"/>
    <property type="match status" value="1"/>
</dbReference>
<evidence type="ECO:0000256" key="4">
    <source>
        <dbReference type="PROSITE-ProRule" id="PRU00267"/>
    </source>
</evidence>
<dbReference type="SMART" id="SM00398">
    <property type="entry name" value="HMG"/>
    <property type="match status" value="1"/>
</dbReference>
<feature type="region of interest" description="Disordered" evidence="5">
    <location>
        <begin position="197"/>
        <end position="216"/>
    </location>
</feature>
<evidence type="ECO:0000313" key="7">
    <source>
        <dbReference type="EMBL" id="KPM34625.1"/>
    </source>
</evidence>
<protein>
    <recommendedName>
        <fullName evidence="6">HMG box domain-containing protein</fullName>
    </recommendedName>
</protein>
<dbReference type="GO" id="GO:0030154">
    <property type="term" value="P:cell differentiation"/>
    <property type="evidence" value="ECO:0007669"/>
    <property type="project" value="TreeGrafter"/>
</dbReference>
<keyword evidence="1" id="KW-0805">Transcription regulation</keyword>